<gene>
    <name evidence="1" type="ORF">Tci_853160</name>
</gene>
<protein>
    <submittedName>
        <fullName evidence="1">Uncharacterized protein</fullName>
    </submittedName>
</protein>
<feature type="non-terminal residue" evidence="1">
    <location>
        <position position="197"/>
    </location>
</feature>
<organism evidence="1">
    <name type="scientific">Tanacetum cinerariifolium</name>
    <name type="common">Dalmatian daisy</name>
    <name type="synonym">Chrysanthemum cinerariifolium</name>
    <dbReference type="NCBI Taxonomy" id="118510"/>
    <lineage>
        <taxon>Eukaryota</taxon>
        <taxon>Viridiplantae</taxon>
        <taxon>Streptophyta</taxon>
        <taxon>Embryophyta</taxon>
        <taxon>Tracheophyta</taxon>
        <taxon>Spermatophyta</taxon>
        <taxon>Magnoliopsida</taxon>
        <taxon>eudicotyledons</taxon>
        <taxon>Gunneridae</taxon>
        <taxon>Pentapetalae</taxon>
        <taxon>asterids</taxon>
        <taxon>campanulids</taxon>
        <taxon>Asterales</taxon>
        <taxon>Asteraceae</taxon>
        <taxon>Asteroideae</taxon>
        <taxon>Anthemideae</taxon>
        <taxon>Anthemidinae</taxon>
        <taxon>Tanacetum</taxon>
    </lineage>
</organism>
<reference evidence="1" key="1">
    <citation type="journal article" date="2019" name="Sci. Rep.">
        <title>Draft genome of Tanacetum cinerariifolium, the natural source of mosquito coil.</title>
        <authorList>
            <person name="Yamashiro T."/>
            <person name="Shiraishi A."/>
            <person name="Satake H."/>
            <person name="Nakayama K."/>
        </authorList>
    </citation>
    <scope>NUCLEOTIDE SEQUENCE</scope>
</reference>
<evidence type="ECO:0000313" key="1">
    <source>
        <dbReference type="EMBL" id="GFC81190.1"/>
    </source>
</evidence>
<accession>A0A699R4Q3</accession>
<name>A0A699R4Q3_TANCI</name>
<dbReference type="AlphaFoldDB" id="A0A699R4Q3"/>
<sequence length="197" mass="22329">MYLNIPMIHCSQWLTYLEVVGLSARVESSDDDQTLDEEDASKQRRIADIDADEGITLVDEIKEIQGRFDDEVMFDADKDLQGEEVVVEQEVVVDKEPIFDAAKVSVVVKVSVDDITLAKALEALKTSKLKIREIVIKDHQEPSKSRKIIVSLQQPSQVKDKGKSLMVELEPMKKLSKKDQICLDEELAFKLQAEKKK</sequence>
<proteinExistence type="predicted"/>
<comment type="caution">
    <text evidence="1">The sequence shown here is derived from an EMBL/GenBank/DDBJ whole genome shotgun (WGS) entry which is preliminary data.</text>
</comment>
<dbReference type="EMBL" id="BKCJ011078720">
    <property type="protein sequence ID" value="GFC81190.1"/>
    <property type="molecule type" value="Genomic_DNA"/>
</dbReference>